<comment type="subcellular location">
    <subcellularLocation>
        <location evidence="1">Golgi apparatus membrane</location>
        <topology evidence="1">Single-pass type II membrane protein</topology>
    </subcellularLocation>
</comment>
<keyword evidence="5" id="KW-0333">Golgi apparatus</keyword>
<dbReference type="InterPro" id="IPR029044">
    <property type="entry name" value="Nucleotide-diphossugar_trans"/>
</dbReference>
<keyword evidence="10" id="KW-1185">Reference proteome</keyword>
<dbReference type="PANTHER" id="PTHR12042:SF21">
    <property type="entry name" value="ALPHA1,4-GALACTOSYLTRANSFERASE 1-RELATED"/>
    <property type="match status" value="1"/>
</dbReference>
<dbReference type="InterPro" id="IPR051981">
    <property type="entry name" value="Glycosyltransf_32"/>
</dbReference>
<dbReference type="GO" id="GO:0016758">
    <property type="term" value="F:hexosyltransferase activity"/>
    <property type="evidence" value="ECO:0007669"/>
    <property type="project" value="UniProtKB-ARBA"/>
</dbReference>
<evidence type="ECO:0000256" key="3">
    <source>
        <dbReference type="ARBA" id="ARBA00022676"/>
    </source>
</evidence>
<dbReference type="Pfam" id="PF04488">
    <property type="entry name" value="Gly_transf_sug"/>
    <property type="match status" value="1"/>
</dbReference>
<evidence type="ECO:0000256" key="5">
    <source>
        <dbReference type="ARBA" id="ARBA00023034"/>
    </source>
</evidence>
<name>A0A388KZA4_CHABU</name>
<evidence type="ECO:0000256" key="7">
    <source>
        <dbReference type="SAM" id="MobiDB-lite"/>
    </source>
</evidence>
<dbReference type="GO" id="GO:0006688">
    <property type="term" value="P:glycosphingolipid biosynthetic process"/>
    <property type="evidence" value="ECO:0007669"/>
    <property type="project" value="TreeGrafter"/>
</dbReference>
<feature type="region of interest" description="Disordered" evidence="7">
    <location>
        <begin position="127"/>
        <end position="172"/>
    </location>
</feature>
<feature type="domain" description="Alpha 1,4-glycosyltransferase" evidence="8">
    <location>
        <begin position="320"/>
        <end position="360"/>
    </location>
</feature>
<dbReference type="EMBL" id="BFEA01000223">
    <property type="protein sequence ID" value="GBG75348.1"/>
    <property type="molecule type" value="Genomic_DNA"/>
</dbReference>
<dbReference type="GO" id="GO:0000139">
    <property type="term" value="C:Golgi membrane"/>
    <property type="evidence" value="ECO:0007669"/>
    <property type="project" value="UniProtKB-SubCell"/>
</dbReference>
<protein>
    <recommendedName>
        <fullName evidence="8">Alpha 1,4-glycosyltransferase domain-containing protein</fullName>
    </recommendedName>
</protein>
<dbReference type="Proteomes" id="UP000265515">
    <property type="component" value="Unassembled WGS sequence"/>
</dbReference>
<dbReference type="Gene3D" id="3.90.550.20">
    <property type="match status" value="1"/>
</dbReference>
<dbReference type="Gramene" id="GBG75348">
    <property type="protein sequence ID" value="GBG75348"/>
    <property type="gene ID" value="CBR_g19981"/>
</dbReference>
<evidence type="ECO:0000256" key="6">
    <source>
        <dbReference type="ARBA" id="ARBA00023136"/>
    </source>
</evidence>
<gene>
    <name evidence="9" type="ORF">CBR_g19981</name>
</gene>
<dbReference type="Pfam" id="PF04572">
    <property type="entry name" value="Gb3_synth"/>
    <property type="match status" value="1"/>
</dbReference>
<dbReference type="STRING" id="69332.A0A388KZA4"/>
<dbReference type="InterPro" id="IPR007652">
    <property type="entry name" value="A1-4-GlycosylTfrase_dom"/>
</dbReference>
<dbReference type="AlphaFoldDB" id="A0A388KZA4"/>
<keyword evidence="3" id="KW-0328">Glycosyltransferase</keyword>
<evidence type="ECO:0000256" key="2">
    <source>
        <dbReference type="ARBA" id="ARBA00009003"/>
    </source>
</evidence>
<keyword evidence="6" id="KW-0472">Membrane</keyword>
<reference evidence="9 10" key="1">
    <citation type="journal article" date="2018" name="Cell">
        <title>The Chara Genome: Secondary Complexity and Implications for Plant Terrestrialization.</title>
        <authorList>
            <person name="Nishiyama T."/>
            <person name="Sakayama H."/>
            <person name="Vries J.D."/>
            <person name="Buschmann H."/>
            <person name="Saint-Marcoux D."/>
            <person name="Ullrich K.K."/>
            <person name="Haas F.B."/>
            <person name="Vanderstraeten L."/>
            <person name="Becker D."/>
            <person name="Lang D."/>
            <person name="Vosolsobe S."/>
            <person name="Rombauts S."/>
            <person name="Wilhelmsson P.K.I."/>
            <person name="Janitza P."/>
            <person name="Kern R."/>
            <person name="Heyl A."/>
            <person name="Rumpler F."/>
            <person name="Villalobos L.I.A.C."/>
            <person name="Clay J.M."/>
            <person name="Skokan R."/>
            <person name="Toyoda A."/>
            <person name="Suzuki Y."/>
            <person name="Kagoshima H."/>
            <person name="Schijlen E."/>
            <person name="Tajeshwar N."/>
            <person name="Catarino B."/>
            <person name="Hetherington A.J."/>
            <person name="Saltykova A."/>
            <person name="Bonnot C."/>
            <person name="Breuninger H."/>
            <person name="Symeonidi A."/>
            <person name="Radhakrishnan G.V."/>
            <person name="Van Nieuwerburgh F."/>
            <person name="Deforce D."/>
            <person name="Chang C."/>
            <person name="Karol K.G."/>
            <person name="Hedrich R."/>
            <person name="Ulvskov P."/>
            <person name="Glockner G."/>
            <person name="Delwiche C.F."/>
            <person name="Petrasek J."/>
            <person name="Van de Peer Y."/>
            <person name="Friml J."/>
            <person name="Beilby M."/>
            <person name="Dolan L."/>
            <person name="Kohara Y."/>
            <person name="Sugano S."/>
            <person name="Fujiyama A."/>
            <person name="Delaux P.-M."/>
            <person name="Quint M."/>
            <person name="TheiBen G."/>
            <person name="Hagemann M."/>
            <person name="Harholt J."/>
            <person name="Dunand C."/>
            <person name="Zachgo S."/>
            <person name="Langdale J."/>
            <person name="Maumus F."/>
            <person name="Straeten D.V.D."/>
            <person name="Gould S.B."/>
            <person name="Rensing S.A."/>
        </authorList>
    </citation>
    <scope>NUCLEOTIDE SEQUENCE [LARGE SCALE GENOMIC DNA]</scope>
    <source>
        <strain evidence="9 10">S276</strain>
    </source>
</reference>
<evidence type="ECO:0000313" key="10">
    <source>
        <dbReference type="Proteomes" id="UP000265515"/>
    </source>
</evidence>
<accession>A0A388KZA4</accession>
<dbReference type="PANTHER" id="PTHR12042">
    <property type="entry name" value="LACTOSYLCERAMIDE 4-ALPHA-GALACTOSYLTRANSFERASE ALPHA- 1,4-GALACTOSYLTRANSFERASE"/>
    <property type="match status" value="1"/>
</dbReference>
<dbReference type="SUPFAM" id="SSF53448">
    <property type="entry name" value="Nucleotide-diphospho-sugar transferases"/>
    <property type="match status" value="1"/>
</dbReference>
<evidence type="ECO:0000256" key="1">
    <source>
        <dbReference type="ARBA" id="ARBA00004323"/>
    </source>
</evidence>
<evidence type="ECO:0000256" key="4">
    <source>
        <dbReference type="ARBA" id="ARBA00022679"/>
    </source>
</evidence>
<dbReference type="OrthoDB" id="409543at2759"/>
<comment type="caution">
    <text evidence="9">The sequence shown here is derived from an EMBL/GenBank/DDBJ whole genome shotgun (WGS) entry which is preliminary data.</text>
</comment>
<proteinExistence type="inferred from homology"/>
<dbReference type="InterPro" id="IPR007577">
    <property type="entry name" value="GlycoTrfase_DXD_sugar-bd_CS"/>
</dbReference>
<keyword evidence="4" id="KW-0808">Transferase</keyword>
<organism evidence="9 10">
    <name type="scientific">Chara braunii</name>
    <name type="common">Braun's stonewort</name>
    <dbReference type="NCBI Taxonomy" id="69332"/>
    <lineage>
        <taxon>Eukaryota</taxon>
        <taxon>Viridiplantae</taxon>
        <taxon>Streptophyta</taxon>
        <taxon>Charophyceae</taxon>
        <taxon>Charales</taxon>
        <taxon>Characeae</taxon>
        <taxon>Chara</taxon>
    </lineage>
</organism>
<evidence type="ECO:0000313" key="9">
    <source>
        <dbReference type="EMBL" id="GBG75348.1"/>
    </source>
</evidence>
<sequence>MPKPTLKVAAIRVCPLVAPLTAMVILSLNAVMYLDALAAGRAGGRGEGVIAVLNAPSRSRDMLRERVVVVPNTTHGVGEEHTNAEDVDCAAIDFAGNRILSAEDFGDLASVPSRFIRLRRSDASAGPMSFQESTLSGRRDRRDDDDGGTAYTNATGRDRANKQAQRSRVVVSSGKTKIPDRVFFLNMYQNIRGCAHTQCSIESFLAKNPNYTVYIYSSNLTYFRTKWSERKDPRIVLKTADFADIFSGTPFENWYASGTYRKTRWIPNNLSNAARLALVWKYGGTYLDMDFISLNPMPAGLGSAVAAEDDKSINNAFIRFSAGHQFVREAMKDFVADFSGNLWGHQGPKLLTRVFMRNCLDIDELEEWLVSRKLPRDEAKALIRAQVRDLNATRLSAAYVPPDFCYDLTVMKRESVYPLWCSEAKLLKTPWRQACKLCRELQEKAIMLHYWGHSFPHNDSFSESSIMGKLMTATCPRTFAQCGWGPSG</sequence>
<comment type="similarity">
    <text evidence="2">Belongs to the glycosyltransferase 32 family.</text>
</comment>
<evidence type="ECO:0000259" key="8">
    <source>
        <dbReference type="Pfam" id="PF04572"/>
    </source>
</evidence>